<evidence type="ECO:0000313" key="7">
    <source>
        <dbReference type="EMBL" id="MCF2948954.1"/>
    </source>
</evidence>
<dbReference type="PROSITE" id="PS51257">
    <property type="entry name" value="PROKAR_LIPOPROTEIN"/>
    <property type="match status" value="1"/>
</dbReference>
<comment type="subunit">
    <text evidence="6">Part of the Bam complex.</text>
</comment>
<dbReference type="Gene3D" id="3.30.310.170">
    <property type="entry name" value="Outer membrane protein assembly factor BamC"/>
    <property type="match status" value="1"/>
</dbReference>
<proteinExistence type="inferred from homology"/>
<keyword evidence="1 6" id="KW-0732">Signal</keyword>
<keyword evidence="5 6" id="KW-0449">Lipoprotein</keyword>
<dbReference type="Proteomes" id="UP001521137">
    <property type="component" value="Unassembled WGS sequence"/>
</dbReference>
<evidence type="ECO:0000256" key="2">
    <source>
        <dbReference type="ARBA" id="ARBA00023136"/>
    </source>
</evidence>
<gene>
    <name evidence="6 7" type="primary">bamC</name>
    <name evidence="7" type="ORF">L0668_12605</name>
</gene>
<sequence length="368" mass="41423">MTNKLHLVGLLALGVLTACSSVDEREIAGGGFDYLAETPGQIMAVPEGMDSPQFSDTYKLPDIGENAPRNTMGKDLSVLSPALVLPLVTGSHIEEGKKGATIWFDQVDDSQALDTTIWNSLIAFLEAQGIGVTEFDKESQRLVSDWMTIDESLDAKWYSWSNSERTVGQRFEFNLELKPHGRTAALTVDLLDYKEKKTLDSTVITQSKDERRNEVEILNRVIEHYEYEIRLADAKRIRQIRQGLAMELGFDEDGEAAYVVDAGYDIAWPRFLLVLRKLGFDVKDYDKSTGLLFAKFNGVDGGWWDSMWSDDELQLKLDNEDYRFKIGSVGNKTSVTLLDNESKPFPVNKVSELYPVFSKTMSTEDLDI</sequence>
<evidence type="ECO:0000256" key="4">
    <source>
        <dbReference type="ARBA" id="ARBA00023237"/>
    </source>
</evidence>
<organism evidence="7 8">
    <name type="scientific">Paraglaciecola algarum</name>
    <dbReference type="NCBI Taxonomy" id="3050085"/>
    <lineage>
        <taxon>Bacteria</taxon>
        <taxon>Pseudomonadati</taxon>
        <taxon>Pseudomonadota</taxon>
        <taxon>Gammaproteobacteria</taxon>
        <taxon>Alteromonadales</taxon>
        <taxon>Alteromonadaceae</taxon>
        <taxon>Paraglaciecola</taxon>
    </lineage>
</organism>
<evidence type="ECO:0000256" key="1">
    <source>
        <dbReference type="ARBA" id="ARBA00022729"/>
    </source>
</evidence>
<dbReference type="EMBL" id="JAKGAS010000006">
    <property type="protein sequence ID" value="MCF2948954.1"/>
    <property type="molecule type" value="Genomic_DNA"/>
</dbReference>
<dbReference type="Pfam" id="PF06804">
    <property type="entry name" value="Lipoprotein_18"/>
    <property type="match status" value="1"/>
</dbReference>
<comment type="caution">
    <text evidence="7">The sequence shown here is derived from an EMBL/GenBank/DDBJ whole genome shotgun (WGS) entry which is preliminary data.</text>
</comment>
<comment type="similarity">
    <text evidence="6">Belongs to the BamC family.</text>
</comment>
<dbReference type="InterPro" id="IPR014524">
    <property type="entry name" value="BamC"/>
</dbReference>
<evidence type="ECO:0000256" key="6">
    <source>
        <dbReference type="HAMAP-Rule" id="MF_00924"/>
    </source>
</evidence>
<keyword evidence="3 6" id="KW-0564">Palmitate</keyword>
<keyword evidence="8" id="KW-1185">Reference proteome</keyword>
<dbReference type="HAMAP" id="MF_00924">
    <property type="entry name" value="OM_assembly_BamC"/>
    <property type="match status" value="1"/>
</dbReference>
<dbReference type="Gene3D" id="3.30.530.50">
    <property type="match status" value="1"/>
</dbReference>
<name>A0ABS9DAY0_9ALTE</name>
<dbReference type="RefSeq" id="WP_235312993.1">
    <property type="nucleotide sequence ID" value="NZ_JAKGAS010000006.1"/>
</dbReference>
<keyword evidence="4 6" id="KW-0998">Cell outer membrane</keyword>
<reference evidence="7 8" key="1">
    <citation type="submission" date="2022-01" db="EMBL/GenBank/DDBJ databases">
        <title>Paraglaciecola sp. G1-23.</title>
        <authorList>
            <person name="Jin M.S."/>
            <person name="Han D.M."/>
            <person name="Kim H.M."/>
            <person name="Jeon C.O."/>
        </authorList>
    </citation>
    <scope>NUCLEOTIDE SEQUENCE [LARGE SCALE GENOMIC DNA]</scope>
    <source>
        <strain evidence="7 8">G1-23</strain>
    </source>
</reference>
<evidence type="ECO:0000256" key="5">
    <source>
        <dbReference type="ARBA" id="ARBA00023288"/>
    </source>
</evidence>
<dbReference type="InterPro" id="IPR042268">
    <property type="entry name" value="BamC_C"/>
</dbReference>
<accession>A0ABS9DAY0</accession>
<protein>
    <recommendedName>
        <fullName evidence="6">Outer membrane protein assembly factor BamC</fullName>
    </recommendedName>
</protein>
<evidence type="ECO:0000256" key="3">
    <source>
        <dbReference type="ARBA" id="ARBA00023139"/>
    </source>
</evidence>
<keyword evidence="2 6" id="KW-0472">Membrane</keyword>
<dbReference type="InterPro" id="IPR010653">
    <property type="entry name" value="NlpB/DapX"/>
</dbReference>
<comment type="subcellular location">
    <subcellularLocation>
        <location evidence="6">Cell outer membrane</location>
        <topology evidence="6">Lipid-anchor</topology>
    </subcellularLocation>
</comment>
<comment type="function">
    <text evidence="6">Part of the outer membrane protein assembly complex, which is involved in assembly and insertion of beta-barrel proteins into the outer membrane.</text>
</comment>
<evidence type="ECO:0000313" key="8">
    <source>
        <dbReference type="Proteomes" id="UP001521137"/>
    </source>
</evidence>